<dbReference type="SUPFAM" id="SSF52047">
    <property type="entry name" value="RNI-like"/>
    <property type="match status" value="1"/>
</dbReference>
<evidence type="ECO:0000256" key="1">
    <source>
        <dbReference type="SAM" id="MobiDB-lite"/>
    </source>
</evidence>
<dbReference type="RefSeq" id="XP_007674904.1">
    <property type="nucleotide sequence ID" value="XM_007676714.1"/>
</dbReference>
<feature type="region of interest" description="Disordered" evidence="1">
    <location>
        <begin position="350"/>
        <end position="382"/>
    </location>
</feature>
<dbReference type="OMA" id="PQGLYYY"/>
<sequence length="497" mass="54214">MALDQQRNWDISMAENLAASKRRREAVTEQEAPLHHTTTTTTSSTDQSTPPPPIYLPDEILIQILNYISHLPTPLSQPTFAACALLSHQWHNASTPYLYAHPRLYGGNYDPFVRAICPSINLHVRQSPLSSLVKTLDMGSLVHQGSKSLTARVLGRTKGNLETFVAPQASFAINCLPALSKCSALKCLDLSLVSESPPLPDLFRTLAHLGELKTLRLPRSAGFGVHYKPTSFLWPPQLEDLTISGGIDAHFLHGVVAFPQTLRSLTIEHCPLAKGYAVTHLLRTAVRPLRNLESFKIRQMPRLGSRSLDDVLFLLPQIHRLSISVDYISPAFLDERNEWRIPKESIVVPSASASSSHSTTSTPSPTPSTTTTNRDPSYWSDLTASSPLLRDHPLHTLELTSSGATGAEDKITPVDILIAITDDGNLPHLRRVLAARSLRWGSSSTAGDSEALTDALVEGARAGWERERSGGSGLGEGGVEGQVGEWERGVGVWEIDG</sequence>
<organism evidence="3 4">
    <name type="scientific">Baudoinia panamericana (strain UAMH 10762)</name>
    <name type="common">Angels' share fungus</name>
    <name type="synonym">Baudoinia compniacensis (strain UAMH 10762)</name>
    <dbReference type="NCBI Taxonomy" id="717646"/>
    <lineage>
        <taxon>Eukaryota</taxon>
        <taxon>Fungi</taxon>
        <taxon>Dikarya</taxon>
        <taxon>Ascomycota</taxon>
        <taxon>Pezizomycotina</taxon>
        <taxon>Dothideomycetes</taxon>
        <taxon>Dothideomycetidae</taxon>
        <taxon>Mycosphaerellales</taxon>
        <taxon>Teratosphaeriaceae</taxon>
        <taxon>Baudoinia</taxon>
    </lineage>
</organism>
<keyword evidence="4" id="KW-1185">Reference proteome</keyword>
<accession>M2NGK5</accession>
<feature type="region of interest" description="Disordered" evidence="1">
    <location>
        <begin position="20"/>
        <end position="52"/>
    </location>
</feature>
<dbReference type="GeneID" id="19107559"/>
<dbReference type="EMBL" id="KB445553">
    <property type="protein sequence ID" value="EMC98130.1"/>
    <property type="molecule type" value="Genomic_DNA"/>
</dbReference>
<dbReference type="AlphaFoldDB" id="M2NGK5"/>
<feature type="domain" description="F-box" evidence="2">
    <location>
        <begin position="56"/>
        <end position="103"/>
    </location>
</feature>
<evidence type="ECO:0000313" key="3">
    <source>
        <dbReference type="EMBL" id="EMC98130.1"/>
    </source>
</evidence>
<proteinExistence type="predicted"/>
<reference evidence="3 4" key="1">
    <citation type="journal article" date="2012" name="PLoS Pathog.">
        <title>Diverse lifestyles and strategies of plant pathogenesis encoded in the genomes of eighteen Dothideomycetes fungi.</title>
        <authorList>
            <person name="Ohm R.A."/>
            <person name="Feau N."/>
            <person name="Henrissat B."/>
            <person name="Schoch C.L."/>
            <person name="Horwitz B.A."/>
            <person name="Barry K.W."/>
            <person name="Condon B.J."/>
            <person name="Copeland A.C."/>
            <person name="Dhillon B."/>
            <person name="Glaser F."/>
            <person name="Hesse C.N."/>
            <person name="Kosti I."/>
            <person name="LaButti K."/>
            <person name="Lindquist E.A."/>
            <person name="Lucas S."/>
            <person name="Salamov A.A."/>
            <person name="Bradshaw R.E."/>
            <person name="Ciuffetti L."/>
            <person name="Hamelin R.C."/>
            <person name="Kema G.H.J."/>
            <person name="Lawrence C."/>
            <person name="Scott J.A."/>
            <person name="Spatafora J.W."/>
            <person name="Turgeon B.G."/>
            <person name="de Wit P.J.G.M."/>
            <person name="Zhong S."/>
            <person name="Goodwin S.B."/>
            <person name="Grigoriev I.V."/>
        </authorList>
    </citation>
    <scope>NUCLEOTIDE SEQUENCE [LARGE SCALE GENOMIC DNA]</scope>
    <source>
        <strain evidence="3 4">UAMH 10762</strain>
    </source>
</reference>
<feature type="region of interest" description="Disordered" evidence="1">
    <location>
        <begin position="466"/>
        <end position="486"/>
    </location>
</feature>
<dbReference type="InterPro" id="IPR032675">
    <property type="entry name" value="LRR_dom_sf"/>
</dbReference>
<protein>
    <recommendedName>
        <fullName evidence="2">F-box domain-containing protein</fullName>
    </recommendedName>
</protein>
<dbReference type="Gene3D" id="3.80.10.10">
    <property type="entry name" value="Ribonuclease Inhibitor"/>
    <property type="match status" value="1"/>
</dbReference>
<dbReference type="KEGG" id="bcom:BAUCODRAFT_121027"/>
<dbReference type="InterPro" id="IPR001810">
    <property type="entry name" value="F-box_dom"/>
</dbReference>
<dbReference type="OrthoDB" id="2125396at2759"/>
<dbReference type="Pfam" id="PF12937">
    <property type="entry name" value="F-box-like"/>
    <property type="match status" value="1"/>
</dbReference>
<dbReference type="Proteomes" id="UP000011761">
    <property type="component" value="Unassembled WGS sequence"/>
</dbReference>
<feature type="compositionally biased region" description="Gly residues" evidence="1">
    <location>
        <begin position="470"/>
        <end position="481"/>
    </location>
</feature>
<feature type="compositionally biased region" description="Low complexity" evidence="1">
    <location>
        <begin position="350"/>
        <end position="372"/>
    </location>
</feature>
<evidence type="ECO:0000259" key="2">
    <source>
        <dbReference type="Pfam" id="PF12937"/>
    </source>
</evidence>
<feature type="compositionally biased region" description="Low complexity" evidence="1">
    <location>
        <begin position="37"/>
        <end position="48"/>
    </location>
</feature>
<name>M2NGK5_BAUPA</name>
<evidence type="ECO:0000313" key="4">
    <source>
        <dbReference type="Proteomes" id="UP000011761"/>
    </source>
</evidence>
<dbReference type="eggNOG" id="ENOG502QSAP">
    <property type="taxonomic scope" value="Eukaryota"/>
</dbReference>
<dbReference type="HOGENOM" id="CLU_042679_1_1_1"/>
<gene>
    <name evidence="3" type="ORF">BAUCODRAFT_121027</name>
</gene>